<protein>
    <submittedName>
        <fullName evidence="2">Uncharacterized protein</fullName>
    </submittedName>
</protein>
<evidence type="ECO:0000313" key="2">
    <source>
        <dbReference type="EMBL" id="TNN85586.1"/>
    </source>
</evidence>
<feature type="region of interest" description="Disordered" evidence="1">
    <location>
        <begin position="38"/>
        <end position="59"/>
    </location>
</feature>
<dbReference type="AlphaFoldDB" id="A0A4Z2J5W7"/>
<dbReference type="EMBL" id="SRLO01000020">
    <property type="protein sequence ID" value="TNN85586.1"/>
    <property type="molecule type" value="Genomic_DNA"/>
</dbReference>
<accession>A0A4Z2J5W7</accession>
<dbReference type="Proteomes" id="UP000314294">
    <property type="component" value="Unassembled WGS sequence"/>
</dbReference>
<comment type="caution">
    <text evidence="2">The sequence shown here is derived from an EMBL/GenBank/DDBJ whole genome shotgun (WGS) entry which is preliminary data.</text>
</comment>
<evidence type="ECO:0000256" key="1">
    <source>
        <dbReference type="SAM" id="MobiDB-lite"/>
    </source>
</evidence>
<gene>
    <name evidence="2" type="ORF">EYF80_004219</name>
</gene>
<proteinExistence type="predicted"/>
<reference evidence="2 3" key="1">
    <citation type="submission" date="2019-03" db="EMBL/GenBank/DDBJ databases">
        <title>First draft genome of Liparis tanakae, snailfish: a comprehensive survey of snailfish specific genes.</title>
        <authorList>
            <person name="Kim W."/>
            <person name="Song I."/>
            <person name="Jeong J.-H."/>
            <person name="Kim D."/>
            <person name="Kim S."/>
            <person name="Ryu S."/>
            <person name="Song J.Y."/>
            <person name="Lee S.K."/>
        </authorList>
    </citation>
    <scope>NUCLEOTIDE SEQUENCE [LARGE SCALE GENOMIC DNA]</scope>
    <source>
        <tissue evidence="2">Muscle</tissue>
    </source>
</reference>
<evidence type="ECO:0000313" key="3">
    <source>
        <dbReference type="Proteomes" id="UP000314294"/>
    </source>
</evidence>
<organism evidence="2 3">
    <name type="scientific">Liparis tanakae</name>
    <name type="common">Tanaka's snailfish</name>
    <dbReference type="NCBI Taxonomy" id="230148"/>
    <lineage>
        <taxon>Eukaryota</taxon>
        <taxon>Metazoa</taxon>
        <taxon>Chordata</taxon>
        <taxon>Craniata</taxon>
        <taxon>Vertebrata</taxon>
        <taxon>Euteleostomi</taxon>
        <taxon>Actinopterygii</taxon>
        <taxon>Neopterygii</taxon>
        <taxon>Teleostei</taxon>
        <taxon>Neoteleostei</taxon>
        <taxon>Acanthomorphata</taxon>
        <taxon>Eupercaria</taxon>
        <taxon>Perciformes</taxon>
        <taxon>Cottioidei</taxon>
        <taxon>Cottales</taxon>
        <taxon>Liparidae</taxon>
        <taxon>Liparis</taxon>
    </lineage>
</organism>
<keyword evidence="3" id="KW-1185">Reference proteome</keyword>
<name>A0A4Z2J5W7_9TELE</name>
<sequence length="381" mass="41938">MAIREVKSSPSFSRVYSNLRGVICRSLCMSKACREEKQRSQKSEGGVKGIPGQRRLRPSSACKATNNCHEYEAGHQSVIHIKSASSSDLVDEEIQTATMNPVKQVGSLHLLVLKHLASKRHQQPMQPLESLAQHALGLGPHGGRLRRGATGAVSYRATEKAEGEQLLVEGALLLIPLLLPLCTAAGFWRGCWHRVRNTDETDREAEHLFDLPQLRHMVGAQGVLVDGVEDDGDDGAGAVRQGLFYWLDTRTRHHHDLCFLKTNQKKRKYKYVFPGYRVPAPTVSRQLVHQLILARQCQAEPRLSPVGEAQLPPLADSTLDSFTSLSSLWAQGQQPLPQKAVEQLIAGGTVLAEHQDVRGSAHGVTQELFLMAGERDAAELA</sequence>